<proteinExistence type="inferred from homology"/>
<evidence type="ECO:0000313" key="6">
    <source>
        <dbReference type="EMBL" id="KYG64542.1"/>
    </source>
</evidence>
<keyword evidence="1 5" id="KW-0723">Serine/threonine-protein kinase</keyword>
<keyword evidence="3 5" id="KW-0547">Nucleotide-binding</keyword>
<name>A0A150WKX4_BDEBC</name>
<sequence>MSDADNKTYTIYILSDSTGETAATMIRAALVQYSTKDINIIRCKNVRTETQAEAVIEECFERRGMLAYTVASQQLRNKIREIASGKGIPYFDLLGPLLGTLDTFFGEHSESHVGALRAVDERYFKRIEAIEYTVKHDDGKTFAELDKADIVLVGISRTSKTPLSIFLSHKGWKVANVPMVLDTPLPEELFKIDQRRIVGLIIDMESLQRIRKSRLEKFGQDPGGEYASMSHIAKEIEYAEKIFKQNRRWPVFNVTERALEENASEIVRIIAARLGLPDSVIF</sequence>
<gene>
    <name evidence="6" type="ORF">AZI85_03775</name>
</gene>
<dbReference type="GO" id="GO:0004674">
    <property type="term" value="F:protein serine/threonine kinase activity"/>
    <property type="evidence" value="ECO:0007669"/>
    <property type="project" value="UniProtKB-UniRule"/>
</dbReference>
<accession>A0A150WKX4</accession>
<dbReference type="EC" id="2.7.4.27" evidence="5"/>
<dbReference type="AlphaFoldDB" id="A0A150WKX4"/>
<dbReference type="GO" id="GO:0016776">
    <property type="term" value="F:phosphotransferase activity, phosphate group as acceptor"/>
    <property type="evidence" value="ECO:0007669"/>
    <property type="project" value="UniProtKB-UniRule"/>
</dbReference>
<comment type="caution">
    <text evidence="6">The sequence shown here is derived from an EMBL/GenBank/DDBJ whole genome shotgun (WGS) entry which is preliminary data.</text>
</comment>
<evidence type="ECO:0000256" key="2">
    <source>
        <dbReference type="ARBA" id="ARBA00022679"/>
    </source>
</evidence>
<evidence type="ECO:0000256" key="1">
    <source>
        <dbReference type="ARBA" id="ARBA00022527"/>
    </source>
</evidence>
<organism evidence="6 7">
    <name type="scientific">Bdellovibrio bacteriovorus</name>
    <dbReference type="NCBI Taxonomy" id="959"/>
    <lineage>
        <taxon>Bacteria</taxon>
        <taxon>Pseudomonadati</taxon>
        <taxon>Bdellovibrionota</taxon>
        <taxon>Bdellovibrionia</taxon>
        <taxon>Bdellovibrionales</taxon>
        <taxon>Pseudobdellovibrionaceae</taxon>
        <taxon>Bdellovibrio</taxon>
    </lineage>
</organism>
<reference evidence="6 7" key="1">
    <citation type="submission" date="2016-03" db="EMBL/GenBank/DDBJ databases">
        <authorList>
            <person name="Ploux O."/>
        </authorList>
    </citation>
    <scope>NUCLEOTIDE SEQUENCE [LARGE SCALE GENOMIC DNA]</scope>
    <source>
        <strain evidence="6 7">BER2</strain>
    </source>
</reference>
<keyword evidence="4 5" id="KW-0418">Kinase</keyword>
<feature type="binding site" evidence="5">
    <location>
        <begin position="154"/>
        <end position="161"/>
    </location>
    <ligand>
        <name>ADP</name>
        <dbReference type="ChEBI" id="CHEBI:456216"/>
    </ligand>
</feature>
<protein>
    <recommendedName>
        <fullName evidence="5">Putative pyruvate, phosphate dikinase regulatory protein</fullName>
        <shortName evidence="5">PPDK regulatory protein</shortName>
        <ecNumber evidence="5">2.7.11.32</ecNumber>
        <ecNumber evidence="5">2.7.4.27</ecNumber>
    </recommendedName>
</protein>
<dbReference type="NCBIfam" id="NF003742">
    <property type="entry name" value="PRK05339.1"/>
    <property type="match status" value="1"/>
</dbReference>
<comment type="similarity">
    <text evidence="5">Belongs to the pyruvate, phosphate/water dikinase regulatory protein family. PDRP subfamily.</text>
</comment>
<comment type="function">
    <text evidence="5">Bifunctional serine/threonine kinase and phosphorylase involved in the regulation of the pyruvate, phosphate dikinase (PPDK) by catalyzing its phosphorylation/dephosphorylation.</text>
</comment>
<dbReference type="PANTHER" id="PTHR31756">
    <property type="entry name" value="PYRUVATE, PHOSPHATE DIKINASE REGULATORY PROTEIN 1, CHLOROPLASTIC"/>
    <property type="match status" value="1"/>
</dbReference>
<evidence type="ECO:0000256" key="4">
    <source>
        <dbReference type="ARBA" id="ARBA00022777"/>
    </source>
</evidence>
<dbReference type="GO" id="GO:0005524">
    <property type="term" value="F:ATP binding"/>
    <property type="evidence" value="ECO:0007669"/>
    <property type="project" value="InterPro"/>
</dbReference>
<dbReference type="Proteomes" id="UP000075391">
    <property type="component" value="Unassembled WGS sequence"/>
</dbReference>
<dbReference type="Pfam" id="PF03618">
    <property type="entry name" value="Kinase-PPPase"/>
    <property type="match status" value="1"/>
</dbReference>
<comment type="catalytic activity">
    <reaction evidence="5">
        <text>N(tele)-phospho-L-histidyl/O-phospho-L-threonyl-[pyruvate, phosphate dikinase] + phosphate + H(+) = N(tele)-phospho-L-histidyl/L-threonyl-[pyruvate, phosphate dikinase] + diphosphate</text>
        <dbReference type="Rhea" id="RHEA:43696"/>
        <dbReference type="Rhea" id="RHEA-COMP:10650"/>
        <dbReference type="Rhea" id="RHEA-COMP:10651"/>
        <dbReference type="ChEBI" id="CHEBI:15378"/>
        <dbReference type="ChEBI" id="CHEBI:30013"/>
        <dbReference type="ChEBI" id="CHEBI:33019"/>
        <dbReference type="ChEBI" id="CHEBI:43474"/>
        <dbReference type="ChEBI" id="CHEBI:61977"/>
        <dbReference type="ChEBI" id="CHEBI:83586"/>
        <dbReference type="EC" id="2.7.4.27"/>
    </reaction>
</comment>
<dbReference type="HAMAP" id="MF_00921">
    <property type="entry name" value="PDRP"/>
    <property type="match status" value="1"/>
</dbReference>
<keyword evidence="2 5" id="KW-0808">Transferase</keyword>
<dbReference type="GO" id="GO:0043531">
    <property type="term" value="F:ADP binding"/>
    <property type="evidence" value="ECO:0007669"/>
    <property type="project" value="UniProtKB-UniRule"/>
</dbReference>
<dbReference type="EMBL" id="LUKF01000012">
    <property type="protein sequence ID" value="KYG64542.1"/>
    <property type="molecule type" value="Genomic_DNA"/>
</dbReference>
<dbReference type="InterPro" id="IPR005177">
    <property type="entry name" value="Kinase-pyrophosphorylase"/>
</dbReference>
<evidence type="ECO:0000256" key="3">
    <source>
        <dbReference type="ARBA" id="ARBA00022741"/>
    </source>
</evidence>
<dbReference type="RefSeq" id="WP_063243520.1">
    <property type="nucleotide sequence ID" value="NZ_CP168967.1"/>
</dbReference>
<dbReference type="PANTHER" id="PTHR31756:SF3">
    <property type="entry name" value="PYRUVATE, PHOSPHATE DIKINASE REGULATORY PROTEIN 1, CHLOROPLASTIC"/>
    <property type="match status" value="1"/>
</dbReference>
<comment type="catalytic activity">
    <reaction evidence="5">
        <text>N(tele)-phospho-L-histidyl/L-threonyl-[pyruvate, phosphate dikinase] + ADP = N(tele)-phospho-L-histidyl/O-phospho-L-threonyl-[pyruvate, phosphate dikinase] + AMP + H(+)</text>
        <dbReference type="Rhea" id="RHEA:43692"/>
        <dbReference type="Rhea" id="RHEA-COMP:10650"/>
        <dbReference type="Rhea" id="RHEA-COMP:10651"/>
        <dbReference type="ChEBI" id="CHEBI:15378"/>
        <dbReference type="ChEBI" id="CHEBI:30013"/>
        <dbReference type="ChEBI" id="CHEBI:61977"/>
        <dbReference type="ChEBI" id="CHEBI:83586"/>
        <dbReference type="ChEBI" id="CHEBI:456215"/>
        <dbReference type="ChEBI" id="CHEBI:456216"/>
        <dbReference type="EC" id="2.7.11.32"/>
    </reaction>
</comment>
<evidence type="ECO:0000313" key="7">
    <source>
        <dbReference type="Proteomes" id="UP000075391"/>
    </source>
</evidence>
<evidence type="ECO:0000256" key="5">
    <source>
        <dbReference type="HAMAP-Rule" id="MF_00921"/>
    </source>
</evidence>
<dbReference type="EC" id="2.7.11.32" evidence="5"/>
<dbReference type="InterPro" id="IPR026565">
    <property type="entry name" value="PPDK_reg"/>
</dbReference>
<dbReference type="OrthoDB" id="5290218at2"/>